<evidence type="ECO:0000259" key="4">
    <source>
        <dbReference type="SMART" id="SM00822"/>
    </source>
</evidence>
<organism evidence="5 6">
    <name type="scientific">Vibrio gelatinilyticus</name>
    <dbReference type="NCBI Taxonomy" id="2893468"/>
    <lineage>
        <taxon>Bacteria</taxon>
        <taxon>Pseudomonadati</taxon>
        <taxon>Pseudomonadota</taxon>
        <taxon>Gammaproteobacteria</taxon>
        <taxon>Vibrionales</taxon>
        <taxon>Vibrionaceae</taxon>
        <taxon>Vibrio</taxon>
    </lineage>
</organism>
<evidence type="ECO:0000256" key="2">
    <source>
        <dbReference type="ARBA" id="ARBA00023002"/>
    </source>
</evidence>
<dbReference type="Proteomes" id="UP001139488">
    <property type="component" value="Unassembled WGS sequence"/>
</dbReference>
<dbReference type="SMART" id="SM00822">
    <property type="entry name" value="PKS_KR"/>
    <property type="match status" value="1"/>
</dbReference>
<dbReference type="Gene3D" id="3.40.50.720">
    <property type="entry name" value="NAD(P)-binding Rossmann-like Domain"/>
    <property type="match status" value="1"/>
</dbReference>
<evidence type="ECO:0000313" key="5">
    <source>
        <dbReference type="EMBL" id="MCJ2376483.1"/>
    </source>
</evidence>
<gene>
    <name evidence="5" type="ORF">LNL84_06505</name>
</gene>
<dbReference type="InterPro" id="IPR057326">
    <property type="entry name" value="KR_dom"/>
</dbReference>
<dbReference type="GO" id="GO:0016491">
    <property type="term" value="F:oxidoreductase activity"/>
    <property type="evidence" value="ECO:0007669"/>
    <property type="project" value="UniProtKB-KW"/>
</dbReference>
<dbReference type="FunFam" id="3.40.50.720:FF:000173">
    <property type="entry name" value="3-oxoacyl-[acyl-carrier protein] reductase"/>
    <property type="match status" value="1"/>
</dbReference>
<dbReference type="Pfam" id="PF00106">
    <property type="entry name" value="adh_short"/>
    <property type="match status" value="1"/>
</dbReference>
<protein>
    <submittedName>
        <fullName evidence="5">SDR family oxidoreductase</fullName>
    </submittedName>
</protein>
<dbReference type="RefSeq" id="WP_244356043.1">
    <property type="nucleotide sequence ID" value="NZ_JAJNNZ010000004.1"/>
</dbReference>
<keyword evidence="2" id="KW-0560">Oxidoreductase</keyword>
<dbReference type="InterPro" id="IPR020904">
    <property type="entry name" value="Sc_DH/Rdtase_CS"/>
</dbReference>
<dbReference type="EMBL" id="JAJNNZ010000004">
    <property type="protein sequence ID" value="MCJ2376483.1"/>
    <property type="molecule type" value="Genomic_DNA"/>
</dbReference>
<comment type="caution">
    <text evidence="5">The sequence shown here is derived from an EMBL/GenBank/DDBJ whole genome shotgun (WGS) entry which is preliminary data.</text>
</comment>
<dbReference type="InterPro" id="IPR002347">
    <property type="entry name" value="SDR_fam"/>
</dbReference>
<dbReference type="PROSITE" id="PS00061">
    <property type="entry name" value="ADH_SHORT"/>
    <property type="match status" value="1"/>
</dbReference>
<keyword evidence="6" id="KW-1185">Reference proteome</keyword>
<feature type="domain" description="Ketoreductase" evidence="4">
    <location>
        <begin position="6"/>
        <end position="194"/>
    </location>
</feature>
<dbReference type="AlphaFoldDB" id="A0A9X2AYB5"/>
<evidence type="ECO:0000256" key="3">
    <source>
        <dbReference type="RuleBase" id="RU000363"/>
    </source>
</evidence>
<proteinExistence type="inferred from homology"/>
<evidence type="ECO:0000256" key="1">
    <source>
        <dbReference type="ARBA" id="ARBA00006484"/>
    </source>
</evidence>
<dbReference type="PRINTS" id="PR00081">
    <property type="entry name" value="GDHRDH"/>
</dbReference>
<comment type="similarity">
    <text evidence="1 3">Belongs to the short-chain dehydrogenases/reductases (SDR) family.</text>
</comment>
<evidence type="ECO:0000313" key="6">
    <source>
        <dbReference type="Proteomes" id="UP001139488"/>
    </source>
</evidence>
<dbReference type="NCBIfam" id="NF006072">
    <property type="entry name" value="PRK08217.1"/>
    <property type="match status" value="1"/>
</dbReference>
<accession>A0A9X2AYB5</accession>
<dbReference type="InterPro" id="IPR036291">
    <property type="entry name" value="NAD(P)-bd_dom_sf"/>
</dbReference>
<name>A0A9X2AYB5_9VIBR</name>
<dbReference type="PANTHER" id="PTHR43658:SF8">
    <property type="entry name" value="17-BETA-HYDROXYSTEROID DEHYDROGENASE 14-RELATED"/>
    <property type="match status" value="1"/>
</dbReference>
<dbReference type="SUPFAM" id="SSF51735">
    <property type="entry name" value="NAD(P)-binding Rossmann-fold domains"/>
    <property type="match status" value="1"/>
</dbReference>
<sequence>MDIKGSVVVITGGARGLGFAMAKRFSEQGADIALIDANQDQLDTAVNELRQSEGKVCGYHANITDEAAVKTVFKGILGDFGKVNVLVNNAGILRDGLMVKAKDGEILDEMSLEQFNAVINVNLSGTFVCGKEAAKAMITSKQKGVIINISSVAKDGNMGQSNYSAAKAGVASLAMVWAKELARYNIRAAAIAPGACYSAMTASMKPEALERLEQMAPVRRLGQDYEIAQTAQFIIENEFYNGKVIAVDGGLVL</sequence>
<reference evidence="5" key="1">
    <citation type="submission" date="2021-11" db="EMBL/GenBank/DDBJ databases">
        <title>Vibrio ZSDE26 sp. nov. and Vibrio ZSDZ34 sp. nov., isolated from coastal seawater in Qingdao.</title>
        <authorList>
            <person name="Zhang P."/>
        </authorList>
    </citation>
    <scope>NUCLEOTIDE SEQUENCE</scope>
    <source>
        <strain evidence="5">ZSDZ34</strain>
    </source>
</reference>
<dbReference type="PRINTS" id="PR00080">
    <property type="entry name" value="SDRFAMILY"/>
</dbReference>
<dbReference type="PANTHER" id="PTHR43658">
    <property type="entry name" value="SHORT-CHAIN DEHYDROGENASE/REDUCTASE"/>
    <property type="match status" value="1"/>
</dbReference>